<evidence type="ECO:0000256" key="4">
    <source>
        <dbReference type="ARBA" id="ARBA00022485"/>
    </source>
</evidence>
<dbReference type="NCBIfam" id="TIGR01211">
    <property type="entry name" value="ELP3"/>
    <property type="match status" value="1"/>
</dbReference>
<dbReference type="Proteomes" id="UP001158986">
    <property type="component" value="Unassembled WGS sequence"/>
</dbReference>
<evidence type="ECO:0000256" key="7">
    <source>
        <dbReference type="ARBA" id="ARBA00022691"/>
    </source>
</evidence>
<comment type="caution">
    <text evidence="17">The sequence shown here is derived from an EMBL/GenBank/DDBJ whole genome shotgun (WGS) entry which is preliminary data.</text>
</comment>
<dbReference type="EMBL" id="CAKLCB010000388">
    <property type="protein sequence ID" value="CAH0522290.1"/>
    <property type="molecule type" value="Genomic_DNA"/>
</dbReference>
<accession>A0ABN8DA56</accession>
<keyword evidence="9" id="KW-0479">Metal-binding</keyword>
<evidence type="ECO:0000256" key="12">
    <source>
        <dbReference type="ARBA" id="ARBA00023014"/>
    </source>
</evidence>
<dbReference type="InterPro" id="IPR007197">
    <property type="entry name" value="rSAM"/>
</dbReference>
<keyword evidence="7" id="KW-0949">S-adenosyl-L-methionine</keyword>
<dbReference type="Gene3D" id="3.40.630.30">
    <property type="match status" value="1"/>
</dbReference>
<dbReference type="InterPro" id="IPR000182">
    <property type="entry name" value="GNAT_dom"/>
</dbReference>
<dbReference type="CDD" id="cd01335">
    <property type="entry name" value="Radical_SAM"/>
    <property type="match status" value="1"/>
</dbReference>
<dbReference type="InterPro" id="IPR058240">
    <property type="entry name" value="rSAM_sf"/>
</dbReference>
<keyword evidence="11" id="KW-0408">Iron</keyword>
<feature type="domain" description="N-acetyltransferase" evidence="16">
    <location>
        <begin position="510"/>
        <end position="655"/>
    </location>
</feature>
<evidence type="ECO:0000313" key="17">
    <source>
        <dbReference type="EMBL" id="CAH0522290.1"/>
    </source>
</evidence>
<evidence type="ECO:0000256" key="5">
    <source>
        <dbReference type="ARBA" id="ARBA00022555"/>
    </source>
</evidence>
<evidence type="ECO:0000256" key="3">
    <source>
        <dbReference type="ARBA" id="ARBA00005494"/>
    </source>
</evidence>
<dbReference type="PROSITE" id="PS51186">
    <property type="entry name" value="GNAT"/>
    <property type="match status" value="1"/>
</dbReference>
<dbReference type="InterPro" id="IPR023404">
    <property type="entry name" value="rSAM_horseshoe"/>
</dbReference>
<dbReference type="Pfam" id="PF04055">
    <property type="entry name" value="Radical_SAM"/>
    <property type="match status" value="1"/>
</dbReference>
<dbReference type="InterPro" id="IPR006638">
    <property type="entry name" value="Elp3/MiaA/NifB-like_rSAM"/>
</dbReference>
<evidence type="ECO:0000256" key="14">
    <source>
        <dbReference type="ARBA" id="ARBA00044771"/>
    </source>
</evidence>
<protein>
    <recommendedName>
        <fullName evidence="14">tRNA carboxymethyluridine synthase</fullName>
        <ecNumber evidence="14">2.3.1.311</ecNumber>
    </recommendedName>
</protein>
<evidence type="ECO:0000256" key="11">
    <source>
        <dbReference type="ARBA" id="ARBA00023004"/>
    </source>
</evidence>
<keyword evidence="4" id="KW-0004">4Fe-4S</keyword>
<dbReference type="SMART" id="SM00729">
    <property type="entry name" value="Elp3"/>
    <property type="match status" value="1"/>
</dbReference>
<evidence type="ECO:0000313" key="18">
    <source>
        <dbReference type="Proteomes" id="UP001158986"/>
    </source>
</evidence>
<comment type="pathway">
    <text evidence="2">tRNA modification.</text>
</comment>
<keyword evidence="5" id="KW-0820">tRNA-binding</keyword>
<dbReference type="InterPro" id="IPR016181">
    <property type="entry name" value="Acyl_CoA_acyltransferase"/>
</dbReference>
<dbReference type="PANTHER" id="PTHR11135">
    <property type="entry name" value="HISTONE ACETYLTRANSFERASE-RELATED"/>
    <property type="match status" value="1"/>
</dbReference>
<dbReference type="InterPro" id="IPR039661">
    <property type="entry name" value="ELP3"/>
</dbReference>
<name>A0ABN8DA56_9STRA</name>
<comment type="similarity">
    <text evidence="3">Belongs to the ELP3 family.</text>
</comment>
<dbReference type="PANTHER" id="PTHR11135:SF2">
    <property type="entry name" value="ELONGATOR COMPLEX PROTEIN 3"/>
    <property type="match status" value="1"/>
</dbReference>
<evidence type="ECO:0000256" key="6">
    <source>
        <dbReference type="ARBA" id="ARBA00022679"/>
    </source>
</evidence>
<dbReference type="Pfam" id="PF13673">
    <property type="entry name" value="Acetyltransf_10"/>
    <property type="match status" value="1"/>
</dbReference>
<comment type="cofactor">
    <cofactor evidence="1">
        <name>[4Fe-4S] cluster</name>
        <dbReference type="ChEBI" id="CHEBI:49883"/>
    </cofactor>
</comment>
<dbReference type="EC" id="2.3.1.311" evidence="14"/>
<dbReference type="SFLD" id="SFLDG01086">
    <property type="entry name" value="elongater_protein-like"/>
    <property type="match status" value="1"/>
</dbReference>
<gene>
    <name evidence="17" type="ORF">PBS001_LOCUS8724</name>
</gene>
<dbReference type="Pfam" id="PF16199">
    <property type="entry name" value="Radical_SAM_C"/>
    <property type="match status" value="1"/>
</dbReference>
<evidence type="ECO:0000256" key="15">
    <source>
        <dbReference type="ARBA" id="ARBA00047372"/>
    </source>
</evidence>
<dbReference type="SUPFAM" id="SSF55729">
    <property type="entry name" value="Acyl-CoA N-acyltransferases (Nat)"/>
    <property type="match status" value="1"/>
</dbReference>
<evidence type="ECO:0000256" key="10">
    <source>
        <dbReference type="ARBA" id="ARBA00022884"/>
    </source>
</evidence>
<evidence type="ECO:0000256" key="13">
    <source>
        <dbReference type="ARBA" id="ARBA00023315"/>
    </source>
</evidence>
<evidence type="ECO:0000256" key="9">
    <source>
        <dbReference type="ARBA" id="ARBA00022723"/>
    </source>
</evidence>
<evidence type="ECO:0000256" key="8">
    <source>
        <dbReference type="ARBA" id="ARBA00022694"/>
    </source>
</evidence>
<dbReference type="InterPro" id="IPR034687">
    <property type="entry name" value="ELP3-like"/>
</dbReference>
<keyword evidence="18" id="KW-1185">Reference proteome</keyword>
<keyword evidence="10" id="KW-0694">RNA-binding</keyword>
<keyword evidence="8" id="KW-0819">tRNA processing</keyword>
<evidence type="ECO:0000259" key="16">
    <source>
        <dbReference type="PROSITE" id="PS51186"/>
    </source>
</evidence>
<evidence type="ECO:0000256" key="1">
    <source>
        <dbReference type="ARBA" id="ARBA00001966"/>
    </source>
</evidence>
<organism evidence="17 18">
    <name type="scientific">Peronospora belbahrii</name>
    <dbReference type="NCBI Taxonomy" id="622444"/>
    <lineage>
        <taxon>Eukaryota</taxon>
        <taxon>Sar</taxon>
        <taxon>Stramenopiles</taxon>
        <taxon>Oomycota</taxon>
        <taxon>Peronosporomycetes</taxon>
        <taxon>Peronosporales</taxon>
        <taxon>Peronosporaceae</taxon>
        <taxon>Peronospora</taxon>
    </lineage>
</organism>
<dbReference type="Gene3D" id="3.80.30.20">
    <property type="entry name" value="tm_1862 like domain"/>
    <property type="match status" value="1"/>
</dbReference>
<dbReference type="SUPFAM" id="SSF102114">
    <property type="entry name" value="Radical SAM enzymes"/>
    <property type="match status" value="1"/>
</dbReference>
<dbReference type="SFLD" id="SFLDS00029">
    <property type="entry name" value="Radical_SAM"/>
    <property type="match status" value="1"/>
</dbReference>
<sequence>MTNLQRLNPTGDIALNVLNSSTCIESTLSSSSESLSTLRVRQPTIINDIESIQVPTSVQSGDDVNDPNTYKRSQDSNWKNSGFEDIYSVWDKLVPVEDLPKYKEMTHFLVTLNPGTARELEKAFVLLRRKFKCLPKKSQMKFVLGLLVQNGVVPSGLALEKLLVKKAQKSQSGVLVVTVLTSPYPAVGGKKQRFSCQWNCYYCPNEPDQPRSYLHDEPSVLRANRNDFDPVLQFCDRCVTLAMNGHPVDKIELLVLGGTWASYPIEYQENFIRDLFYAANTFFEREKRERHSLDEEKLENESAAVKIIGITLETRPDCITPEELRRFRRYGCTRVQLGIQHTDDTILKKINRGCTTADAVHALKLLRDCCYKTDIHLMPNLPGSSPEKDRAMFNYVLQSPDLQADQWKIYPCEITPWTVIKKWYDEGSFVPYADDKLIDLLMDVKAEVHPWIRLNRVIRDIPSQYILGGMDEPNLRQMICSKMIARGTPCKCIRCREVKTDDAAIASAECVVREYEANEGNEYFISFETPDRSKICGFARLRLSETAGGGVFPELEGAALIRELHVYGQLVAAISKSKKDAVSSFTNDGAAQHTGLGTQLMMKAESIALAHGYKKVAVIAGVGVRNFYRRLGFEVEGEGELMIKHLDKLPACNIWSKMRSCIIEKLGQDVSTSHSSLIAIAGVFALFAVSAAIAQRSEICLRSLYPE</sequence>
<keyword evidence="6" id="KW-0808">Transferase</keyword>
<reference evidence="17 18" key="1">
    <citation type="submission" date="2021-11" db="EMBL/GenBank/DDBJ databases">
        <authorList>
            <person name="Islam A."/>
            <person name="Islam S."/>
            <person name="Flora M.S."/>
            <person name="Rahman M."/>
            <person name="Ziaur R.M."/>
            <person name="Epstein J.H."/>
            <person name="Hassan M."/>
            <person name="Klassen M."/>
            <person name="Woodard K."/>
            <person name="Webb A."/>
            <person name="Webby R.J."/>
            <person name="El Zowalaty M.E."/>
        </authorList>
    </citation>
    <scope>NUCLEOTIDE SEQUENCE [LARGE SCALE GENOMIC DNA]</scope>
    <source>
        <strain evidence="17">Pbs1</strain>
    </source>
</reference>
<dbReference type="SFLD" id="SFLDF00344">
    <property type="entry name" value="ELP3-like"/>
    <property type="match status" value="1"/>
</dbReference>
<keyword evidence="12" id="KW-0411">Iron-sulfur</keyword>
<keyword evidence="13" id="KW-0012">Acyltransferase</keyword>
<comment type="catalytic activity">
    <reaction evidence="15">
        <text>uridine(34) in tRNA + acetyl-CoA + S-adenosyl-L-methionine + H2O = 5-(carboxymethyl)uridine(34) in tRNA + 5'-deoxyadenosine + L-methionine + CoA + 2 H(+)</text>
        <dbReference type="Rhea" id="RHEA:61020"/>
        <dbReference type="Rhea" id="RHEA-COMP:10407"/>
        <dbReference type="Rhea" id="RHEA-COMP:11727"/>
        <dbReference type="ChEBI" id="CHEBI:15377"/>
        <dbReference type="ChEBI" id="CHEBI:15378"/>
        <dbReference type="ChEBI" id="CHEBI:17319"/>
        <dbReference type="ChEBI" id="CHEBI:57287"/>
        <dbReference type="ChEBI" id="CHEBI:57288"/>
        <dbReference type="ChEBI" id="CHEBI:57844"/>
        <dbReference type="ChEBI" id="CHEBI:59789"/>
        <dbReference type="ChEBI" id="CHEBI:65315"/>
        <dbReference type="ChEBI" id="CHEBI:74882"/>
        <dbReference type="EC" id="2.3.1.311"/>
    </reaction>
    <physiologicalReaction direction="left-to-right" evidence="15">
        <dbReference type="Rhea" id="RHEA:61021"/>
    </physiologicalReaction>
</comment>
<proteinExistence type="inferred from homology"/>
<evidence type="ECO:0000256" key="2">
    <source>
        <dbReference type="ARBA" id="ARBA00005217"/>
    </source>
</evidence>
<dbReference type="InterPro" id="IPR032432">
    <property type="entry name" value="Radical_SAM_C"/>
</dbReference>